<evidence type="ECO:0000313" key="1">
    <source>
        <dbReference type="EMBL" id="SJZ81710.1"/>
    </source>
</evidence>
<dbReference type="EMBL" id="FUWU01000027">
    <property type="protein sequence ID" value="SJZ81710.1"/>
    <property type="molecule type" value="Genomic_DNA"/>
</dbReference>
<dbReference type="RefSeq" id="WP_143394481.1">
    <property type="nucleotide sequence ID" value="NZ_FUWU01000027.1"/>
</dbReference>
<organism evidence="1 2">
    <name type="scientific">Fibrobacter intestinalis</name>
    <dbReference type="NCBI Taxonomy" id="28122"/>
    <lineage>
        <taxon>Bacteria</taxon>
        <taxon>Pseudomonadati</taxon>
        <taxon>Fibrobacterota</taxon>
        <taxon>Fibrobacteria</taxon>
        <taxon>Fibrobacterales</taxon>
        <taxon>Fibrobacteraceae</taxon>
        <taxon>Fibrobacter</taxon>
    </lineage>
</organism>
<protein>
    <submittedName>
        <fullName evidence="1">Uncharacterized protein</fullName>
    </submittedName>
</protein>
<gene>
    <name evidence="1" type="ORF">SAMN02745108_01680</name>
</gene>
<reference evidence="1 2" key="1">
    <citation type="submission" date="2017-02" db="EMBL/GenBank/DDBJ databases">
        <authorList>
            <person name="Peterson S.W."/>
        </authorList>
    </citation>
    <scope>NUCLEOTIDE SEQUENCE [LARGE SCALE GENOMIC DNA]</scope>
    <source>
        <strain evidence="1 2">ATCC 43854</strain>
    </source>
</reference>
<accession>A0A1T4NR10</accession>
<name>A0A1T4NR10_9BACT</name>
<sequence>MEKVLPILKTEEKFMENVKSMELAEALFQKNCIKVEKAFFGLKTKVSYVPTNSPVVGLYLEYDSDVGNQIKQLVSAEWKNLKNEKAPDDCPNGHYRLAICFSKDRQFVALQLSQYVDFEYHPISEIRFAEGSTAETVLRVFMK</sequence>
<proteinExistence type="predicted"/>
<evidence type="ECO:0000313" key="2">
    <source>
        <dbReference type="Proteomes" id="UP000190449"/>
    </source>
</evidence>
<dbReference type="Proteomes" id="UP000190449">
    <property type="component" value="Unassembled WGS sequence"/>
</dbReference>
<dbReference type="AlphaFoldDB" id="A0A1T4NR10"/>